<dbReference type="InterPro" id="IPR050410">
    <property type="entry name" value="CCR4/nocturin_mRNA_transcr"/>
</dbReference>
<evidence type="ECO:0000313" key="4">
    <source>
        <dbReference type="Proteomes" id="UP000796880"/>
    </source>
</evidence>
<evidence type="ECO:0000256" key="1">
    <source>
        <dbReference type="SAM" id="MobiDB-lite"/>
    </source>
</evidence>
<dbReference type="PANTHER" id="PTHR12121">
    <property type="entry name" value="CARBON CATABOLITE REPRESSOR PROTEIN 4"/>
    <property type="match status" value="1"/>
</dbReference>
<keyword evidence="4" id="KW-1185">Reference proteome</keyword>
<gene>
    <name evidence="3" type="ORF">FNV43_RR12362</name>
</gene>
<evidence type="ECO:0000259" key="2">
    <source>
        <dbReference type="Pfam" id="PF03372"/>
    </source>
</evidence>
<reference evidence="3" key="1">
    <citation type="submission" date="2020-03" db="EMBL/GenBank/DDBJ databases">
        <title>A high-quality chromosome-level genome assembly of a woody plant with both climbing and erect habits, Rhamnella rubrinervis.</title>
        <authorList>
            <person name="Lu Z."/>
            <person name="Yang Y."/>
            <person name="Zhu X."/>
            <person name="Sun Y."/>
        </authorList>
    </citation>
    <scope>NUCLEOTIDE SEQUENCE</scope>
    <source>
        <strain evidence="3">BYM</strain>
        <tissue evidence="3">Leaf</tissue>
    </source>
</reference>
<accession>A0A8K0H776</accession>
<dbReference type="Gene3D" id="3.60.10.10">
    <property type="entry name" value="Endonuclease/exonuclease/phosphatase"/>
    <property type="match status" value="2"/>
</dbReference>
<evidence type="ECO:0000313" key="3">
    <source>
        <dbReference type="EMBL" id="KAF3447182.1"/>
    </source>
</evidence>
<sequence>MKRPLHSLQFVAAAASDASTGISVMSSRSPVIIFLSPLSLSLPFYIIYRGRWNQPRRSFSDRPFNAGRGGHYVTGDSHFQSVRETNLGFRQGETEGVTNHASSQPPSFRPRPYRQPYPNQNQQFRPSTPNYQGQHFRRSPPPPFGQNHVQRPPPQYRPRPPPQFRPRPPDYRNWEYAKLARSPSSERFTVLSYNILADYLATDHRCKLYFHIPRYMMDWEWRKKNIFFELGLWSADIMCFQEVDRFQDLEEEFKLRGYSGIWKMRTGNAVDGCAIFWRMLRFKLLHEESIEFDKLGLRGNVAQICVLEMTSQNQAENTEDLHRSSTDSNKVVVCNIHVLYNPKRGDIKLGQVRLLLERAHAVSKIWNDAPIVLCGDFNCTPKSPLYNFILQQKLDLSGLDRDKISGQASAEIRVQRAHNSMPGHADNLIQSPSVVQGREVGTNPSDSSLDTQKPYNSDSSGAIVPSVNKNSQPQSTDSINEFVKSCTKVKDGKDDDAEDKVKEEIQQNAVDDSKNRSGSVFCISGDSFNDDTSRSNVEGGFSLHHLNDDIHTFSATVSSHPEELYSNGADIGCKEKVDSASSLDLGVIGQHFESSDYLEEKSNHDNPMLSLPGGNHSMEAKVDSESLNSMVSETPSSDPSCQACFSDAVGVCSQHSENISIHPAAGDDKGSFSDPSKVNVSPAFSSSEAEEELENLCLNEPDGPTTGGNTVGDDSTFLYASDRSNGVNENLPLCLDSEPSDVGKIIYNPSLWTPMEIETATGKANCTSLEHNLKLRSTYTEVEDGLDTRDLNGEPLVTSYNRCFLGTVDYIWRSEGLQTVRVLAPIPKHVMQMTPGFPTKKWGSDHIALASELAFVKDATDDNTDSH</sequence>
<dbReference type="OrthoDB" id="428734at2759"/>
<feature type="region of interest" description="Disordered" evidence="1">
    <location>
        <begin position="662"/>
        <end position="714"/>
    </location>
</feature>
<organism evidence="3 4">
    <name type="scientific">Rhamnella rubrinervis</name>
    <dbReference type="NCBI Taxonomy" id="2594499"/>
    <lineage>
        <taxon>Eukaryota</taxon>
        <taxon>Viridiplantae</taxon>
        <taxon>Streptophyta</taxon>
        <taxon>Embryophyta</taxon>
        <taxon>Tracheophyta</taxon>
        <taxon>Spermatophyta</taxon>
        <taxon>Magnoliopsida</taxon>
        <taxon>eudicotyledons</taxon>
        <taxon>Gunneridae</taxon>
        <taxon>Pentapetalae</taxon>
        <taxon>rosids</taxon>
        <taxon>fabids</taxon>
        <taxon>Rosales</taxon>
        <taxon>Rhamnaceae</taxon>
        <taxon>rhamnoid group</taxon>
        <taxon>Rhamneae</taxon>
        <taxon>Rhamnella</taxon>
    </lineage>
</organism>
<feature type="compositionally biased region" description="Low complexity" evidence="1">
    <location>
        <begin position="116"/>
        <end position="126"/>
    </location>
</feature>
<dbReference type="GO" id="GO:0000175">
    <property type="term" value="F:3'-5'-RNA exonuclease activity"/>
    <property type="evidence" value="ECO:0007669"/>
    <property type="project" value="TreeGrafter"/>
</dbReference>
<proteinExistence type="predicted"/>
<feature type="compositionally biased region" description="Polar residues" evidence="1">
    <location>
        <begin position="442"/>
        <end position="460"/>
    </location>
</feature>
<protein>
    <recommendedName>
        <fullName evidence="2">Endonuclease/exonuclease/phosphatase domain-containing protein</fullName>
    </recommendedName>
</protein>
<dbReference type="SUPFAM" id="SSF56219">
    <property type="entry name" value="DNase I-like"/>
    <property type="match status" value="1"/>
</dbReference>
<feature type="compositionally biased region" description="Pro residues" evidence="1">
    <location>
        <begin position="151"/>
        <end position="166"/>
    </location>
</feature>
<dbReference type="AlphaFoldDB" id="A0A8K0H776"/>
<dbReference type="InterPro" id="IPR005135">
    <property type="entry name" value="Endo/exonuclease/phosphatase"/>
</dbReference>
<dbReference type="Proteomes" id="UP000796880">
    <property type="component" value="Unassembled WGS sequence"/>
</dbReference>
<dbReference type="PANTHER" id="PTHR12121:SF85">
    <property type="entry name" value="CARBON CATABOLITE REPRESSOR PROTEIN 4 HOMOLOG 6"/>
    <property type="match status" value="1"/>
</dbReference>
<dbReference type="Pfam" id="PF03372">
    <property type="entry name" value="Exo_endo_phos"/>
    <property type="match status" value="1"/>
</dbReference>
<feature type="compositionally biased region" description="Polar residues" evidence="1">
    <location>
        <begin position="673"/>
        <end position="684"/>
    </location>
</feature>
<dbReference type="InterPro" id="IPR036691">
    <property type="entry name" value="Endo/exonu/phosph_ase_sf"/>
</dbReference>
<feature type="domain" description="Endonuclease/exonuclease/phosphatase" evidence="2">
    <location>
        <begin position="234"/>
        <end position="402"/>
    </location>
</feature>
<feature type="region of interest" description="Disordered" evidence="1">
    <location>
        <begin position="437"/>
        <end position="477"/>
    </location>
</feature>
<comment type="caution">
    <text evidence="3">The sequence shown here is derived from an EMBL/GenBank/DDBJ whole genome shotgun (WGS) entry which is preliminary data.</text>
</comment>
<dbReference type="EMBL" id="VOIH02000005">
    <property type="protein sequence ID" value="KAF3447182.1"/>
    <property type="molecule type" value="Genomic_DNA"/>
</dbReference>
<feature type="region of interest" description="Disordered" evidence="1">
    <location>
        <begin position="94"/>
        <end position="168"/>
    </location>
</feature>
<name>A0A8K0H776_9ROSA</name>
<feature type="compositionally biased region" description="Polar residues" evidence="1">
    <location>
        <begin position="467"/>
        <end position="477"/>
    </location>
</feature>